<keyword evidence="2" id="KW-0813">Transport</keyword>
<gene>
    <name evidence="6" type="ORF">SanaruYs_21200</name>
</gene>
<dbReference type="EMBL" id="BHXQ01000003">
    <property type="protein sequence ID" value="GCC51891.1"/>
    <property type="molecule type" value="Genomic_DNA"/>
</dbReference>
<dbReference type="GO" id="GO:0005524">
    <property type="term" value="F:ATP binding"/>
    <property type="evidence" value="ECO:0007669"/>
    <property type="project" value="UniProtKB-KW"/>
</dbReference>
<dbReference type="OrthoDB" id="9808363at2"/>
<protein>
    <submittedName>
        <fullName evidence="6">Gliding motility-associated ABC transporter ATP-binding subunit GldA</fullName>
    </submittedName>
</protein>
<evidence type="ECO:0000256" key="3">
    <source>
        <dbReference type="ARBA" id="ARBA00022741"/>
    </source>
</evidence>
<dbReference type="CDD" id="cd03230">
    <property type="entry name" value="ABC_DR_subfamily_A"/>
    <property type="match status" value="1"/>
</dbReference>
<dbReference type="Gene3D" id="3.40.50.300">
    <property type="entry name" value="P-loop containing nucleotide triphosphate hydrolases"/>
    <property type="match status" value="1"/>
</dbReference>
<keyword evidence="7" id="KW-1185">Reference proteome</keyword>
<dbReference type="Pfam" id="PF00005">
    <property type="entry name" value="ABC_tran"/>
    <property type="match status" value="1"/>
</dbReference>
<evidence type="ECO:0000259" key="5">
    <source>
        <dbReference type="PROSITE" id="PS50893"/>
    </source>
</evidence>
<sequence>MSLSVNQLTKIYGAQHALNNISFSVNEGEILGFLGPNGAGKSTTFKISTGLIPPSEGTVHVAGFSVSEQPLEVKKLIGYLPEHNPLYLDMFVHEYLQFMGSLHGLKGANLKLKVGEMVEKCGLIKEQNKKIETLSKGYRQRVGLAQALLHDPKVLLLDEPTSGLDPNQLIEIRKLIKEVSHNKTVIFSTHIMQEVEALCERVVIINKGEIVTDSLLKDLLDKKDGNIYTVEFEGDVEEALLNTIAGIKMVRKISAPAEATIKFRVESEPGVDVRSALFRIAADKNLSLLSLKQEQQNLEHIFQELTKQTIET</sequence>
<keyword evidence="4 6" id="KW-0067">ATP-binding</keyword>
<dbReference type="GO" id="GO:0016887">
    <property type="term" value="F:ATP hydrolysis activity"/>
    <property type="evidence" value="ECO:0007669"/>
    <property type="project" value="InterPro"/>
</dbReference>
<evidence type="ECO:0000256" key="1">
    <source>
        <dbReference type="ARBA" id="ARBA00005417"/>
    </source>
</evidence>
<evidence type="ECO:0000313" key="6">
    <source>
        <dbReference type="EMBL" id="GCC51891.1"/>
    </source>
</evidence>
<evidence type="ECO:0000313" key="7">
    <source>
        <dbReference type="Proteomes" id="UP000288227"/>
    </source>
</evidence>
<dbReference type="InterPro" id="IPR003593">
    <property type="entry name" value="AAA+_ATPase"/>
</dbReference>
<dbReference type="InterPro" id="IPR019864">
    <property type="entry name" value="Motility-assoc_ABC_GldA"/>
</dbReference>
<dbReference type="PANTHER" id="PTHR43335:SF4">
    <property type="entry name" value="ABC TRANSPORTER, ATP-BINDING PROTEIN"/>
    <property type="match status" value="1"/>
</dbReference>
<keyword evidence="3" id="KW-0547">Nucleotide-binding</keyword>
<dbReference type="SMART" id="SM00382">
    <property type="entry name" value="AAA"/>
    <property type="match status" value="1"/>
</dbReference>
<dbReference type="InterPro" id="IPR027417">
    <property type="entry name" value="P-loop_NTPase"/>
</dbReference>
<dbReference type="InterPro" id="IPR003439">
    <property type="entry name" value="ABC_transporter-like_ATP-bd"/>
</dbReference>
<feature type="domain" description="ABC transporter" evidence="5">
    <location>
        <begin position="3"/>
        <end position="232"/>
    </location>
</feature>
<dbReference type="RefSeq" id="WP_127122529.1">
    <property type="nucleotide sequence ID" value="NZ_BHXQ01000003.1"/>
</dbReference>
<dbReference type="SUPFAM" id="SSF52540">
    <property type="entry name" value="P-loop containing nucleoside triphosphate hydrolases"/>
    <property type="match status" value="1"/>
</dbReference>
<dbReference type="AlphaFoldDB" id="A0A401UAI5"/>
<dbReference type="PROSITE" id="PS50893">
    <property type="entry name" value="ABC_TRANSPORTER_2"/>
    <property type="match status" value="1"/>
</dbReference>
<organism evidence="6 7">
    <name type="scientific">Chryseotalea sanaruensis</name>
    <dbReference type="NCBI Taxonomy" id="2482724"/>
    <lineage>
        <taxon>Bacteria</taxon>
        <taxon>Pseudomonadati</taxon>
        <taxon>Bacteroidota</taxon>
        <taxon>Cytophagia</taxon>
        <taxon>Cytophagales</taxon>
        <taxon>Chryseotaleaceae</taxon>
        <taxon>Chryseotalea</taxon>
    </lineage>
</organism>
<evidence type="ECO:0000256" key="2">
    <source>
        <dbReference type="ARBA" id="ARBA00022448"/>
    </source>
</evidence>
<name>A0A401UAI5_9BACT</name>
<dbReference type="NCBIfam" id="TIGR03522">
    <property type="entry name" value="GldA_ABC_ATP"/>
    <property type="match status" value="1"/>
</dbReference>
<comment type="caution">
    <text evidence="6">The sequence shown here is derived from an EMBL/GenBank/DDBJ whole genome shotgun (WGS) entry which is preliminary data.</text>
</comment>
<proteinExistence type="inferred from homology"/>
<dbReference type="PANTHER" id="PTHR43335">
    <property type="entry name" value="ABC TRANSPORTER, ATP-BINDING PROTEIN"/>
    <property type="match status" value="1"/>
</dbReference>
<comment type="similarity">
    <text evidence="1">Belongs to the ABC transporter superfamily.</text>
</comment>
<reference evidence="6 7" key="1">
    <citation type="submission" date="2018-11" db="EMBL/GenBank/DDBJ databases">
        <title>Chryseotalea sanarue gen. nov., sp., nov., a member of the family Cytophagaceae, isolated from a brackish lake in Hamamatsu Japan.</title>
        <authorList>
            <person name="Maejima Y."/>
            <person name="Iino T."/>
            <person name="Muraguchi Y."/>
            <person name="Fukuda K."/>
            <person name="Ohkuma M."/>
            <person name="Moriuchi R."/>
            <person name="Dohra H."/>
            <person name="Kimbara K."/>
            <person name="Shintani M."/>
        </authorList>
    </citation>
    <scope>NUCLEOTIDE SEQUENCE [LARGE SCALE GENOMIC DNA]</scope>
    <source>
        <strain evidence="6 7">Ys</strain>
    </source>
</reference>
<accession>A0A401UAI5</accession>
<dbReference type="Proteomes" id="UP000288227">
    <property type="component" value="Unassembled WGS sequence"/>
</dbReference>
<evidence type="ECO:0000256" key="4">
    <source>
        <dbReference type="ARBA" id="ARBA00022840"/>
    </source>
</evidence>